<evidence type="ECO:0008006" key="3">
    <source>
        <dbReference type="Google" id="ProtNLM"/>
    </source>
</evidence>
<keyword evidence="2" id="KW-1185">Reference proteome</keyword>
<protein>
    <recommendedName>
        <fullName evidence="3">Chemotaxis protein</fullName>
    </recommendedName>
</protein>
<name>A0A5S3PJU0_9RHOB</name>
<organism evidence="1 2">
    <name type="scientific">Sulfitobacter sabulilitoris</name>
    <dbReference type="NCBI Taxonomy" id="2562655"/>
    <lineage>
        <taxon>Bacteria</taxon>
        <taxon>Pseudomonadati</taxon>
        <taxon>Pseudomonadota</taxon>
        <taxon>Alphaproteobacteria</taxon>
        <taxon>Rhodobacterales</taxon>
        <taxon>Roseobacteraceae</taxon>
        <taxon>Sulfitobacter</taxon>
    </lineage>
</organism>
<dbReference type="OrthoDB" id="7725867at2"/>
<proteinExistence type="predicted"/>
<dbReference type="EMBL" id="VANS01000001">
    <property type="protein sequence ID" value="TMM54669.1"/>
    <property type="molecule type" value="Genomic_DNA"/>
</dbReference>
<gene>
    <name evidence="1" type="ORF">FDT80_03520</name>
</gene>
<dbReference type="Proteomes" id="UP000309550">
    <property type="component" value="Unassembled WGS sequence"/>
</dbReference>
<accession>A0A5S3PJU0</accession>
<sequence>MTGSLHHAPIKISPVLARVSAHLDDLAGQVQSVETTVGSLMITPDAQAISQLQTLDYLRQSLEDLARLVGFLGQPDADAAPQRAICAHLRLTSTKLLLQLGTEDTDTTTSGDFDLF</sequence>
<evidence type="ECO:0000313" key="1">
    <source>
        <dbReference type="EMBL" id="TMM54669.1"/>
    </source>
</evidence>
<evidence type="ECO:0000313" key="2">
    <source>
        <dbReference type="Proteomes" id="UP000309550"/>
    </source>
</evidence>
<dbReference type="AlphaFoldDB" id="A0A5S3PJU0"/>
<comment type="caution">
    <text evidence="1">The sequence shown here is derived from an EMBL/GenBank/DDBJ whole genome shotgun (WGS) entry which is preliminary data.</text>
</comment>
<dbReference type="RefSeq" id="WP_138660841.1">
    <property type="nucleotide sequence ID" value="NZ_VANS01000001.1"/>
</dbReference>
<reference evidence="1 2" key="1">
    <citation type="submission" date="2019-05" db="EMBL/GenBank/DDBJ databases">
        <title>Sulfitobacter sabulilitoris sp. nov., isolated from a marine sand.</title>
        <authorList>
            <person name="Yoon J.-H."/>
        </authorList>
    </citation>
    <scope>NUCLEOTIDE SEQUENCE [LARGE SCALE GENOMIC DNA]</scope>
    <source>
        <strain evidence="1 2">HSMS-29</strain>
    </source>
</reference>